<comment type="caution">
    <text evidence="2">The sequence shown here is derived from an EMBL/GenBank/DDBJ whole genome shotgun (WGS) entry which is preliminary data.</text>
</comment>
<name>A0ABD0TZE3_DENTH</name>
<organism evidence="2 3">
    <name type="scientific">Dendrobium thyrsiflorum</name>
    <name type="common">Pinecone-like raceme dendrobium</name>
    <name type="synonym">Orchid</name>
    <dbReference type="NCBI Taxonomy" id="117978"/>
    <lineage>
        <taxon>Eukaryota</taxon>
        <taxon>Viridiplantae</taxon>
        <taxon>Streptophyta</taxon>
        <taxon>Embryophyta</taxon>
        <taxon>Tracheophyta</taxon>
        <taxon>Spermatophyta</taxon>
        <taxon>Magnoliopsida</taxon>
        <taxon>Liliopsida</taxon>
        <taxon>Asparagales</taxon>
        <taxon>Orchidaceae</taxon>
        <taxon>Epidendroideae</taxon>
        <taxon>Malaxideae</taxon>
        <taxon>Dendrobiinae</taxon>
        <taxon>Dendrobium</taxon>
    </lineage>
</organism>
<dbReference type="AlphaFoldDB" id="A0ABD0TZE3"/>
<dbReference type="Proteomes" id="UP001552299">
    <property type="component" value="Unassembled WGS sequence"/>
</dbReference>
<feature type="chain" id="PRO_5044835988" evidence="1">
    <location>
        <begin position="20"/>
        <end position="262"/>
    </location>
</feature>
<gene>
    <name evidence="2" type="ORF">M5K25_027273</name>
</gene>
<accession>A0ABD0TZE3</accession>
<evidence type="ECO:0000256" key="1">
    <source>
        <dbReference type="SAM" id="SignalP"/>
    </source>
</evidence>
<keyword evidence="1" id="KW-0732">Signal</keyword>
<reference evidence="2 3" key="1">
    <citation type="journal article" date="2024" name="Plant Biotechnol. J.">
        <title>Dendrobium thyrsiflorum genome and its molecular insights into genes involved in important horticultural traits.</title>
        <authorList>
            <person name="Chen B."/>
            <person name="Wang J.Y."/>
            <person name="Zheng P.J."/>
            <person name="Li K.L."/>
            <person name="Liang Y.M."/>
            <person name="Chen X.F."/>
            <person name="Zhang C."/>
            <person name="Zhao X."/>
            <person name="He X."/>
            <person name="Zhang G.Q."/>
            <person name="Liu Z.J."/>
            <person name="Xu Q."/>
        </authorList>
    </citation>
    <scope>NUCLEOTIDE SEQUENCE [LARGE SCALE GENOMIC DNA]</scope>
    <source>
        <strain evidence="2">GZMU011</strain>
    </source>
</reference>
<proteinExistence type="predicted"/>
<sequence>MSELAIILAITLWLWSVHKDLSIHDNFDPPAVVAWRLRFLRSPSPADLDCLSTRVPLISVVCRLRLRPPSFADYGPSYLRRRATTVPPTTVSRRLDSSNHRRMSTTVPSTSAARRLRSHYRNMCDYRRMKSAGNYENSTEFLVFRRISVENHSDSNSRVGKDLQTPVTFPAAFLTKYRRKKVAKTGDSAFVFSDVSYAVSTGQTGGGDSNNKATKATMMVAAVVEDADGGGGDDGTDEGWRRRQRRYALRCSLQLQVSNAEN</sequence>
<evidence type="ECO:0000313" key="3">
    <source>
        <dbReference type="Proteomes" id="UP001552299"/>
    </source>
</evidence>
<protein>
    <submittedName>
        <fullName evidence="2">Uncharacterized protein</fullName>
    </submittedName>
</protein>
<dbReference type="EMBL" id="JANQDX010000019">
    <property type="protein sequence ID" value="KAL0905096.1"/>
    <property type="molecule type" value="Genomic_DNA"/>
</dbReference>
<evidence type="ECO:0000313" key="2">
    <source>
        <dbReference type="EMBL" id="KAL0905096.1"/>
    </source>
</evidence>
<keyword evidence="3" id="KW-1185">Reference proteome</keyword>
<feature type="signal peptide" evidence="1">
    <location>
        <begin position="1"/>
        <end position="19"/>
    </location>
</feature>